<evidence type="ECO:0000313" key="21">
    <source>
        <dbReference type="Proteomes" id="UP000800097"/>
    </source>
</evidence>
<evidence type="ECO:0000256" key="16">
    <source>
        <dbReference type="PROSITE-ProRule" id="PRU00723"/>
    </source>
</evidence>
<keyword evidence="6" id="KW-0747">Spliceosome</keyword>
<dbReference type="InterPro" id="IPR035979">
    <property type="entry name" value="RBD_domain_sf"/>
</dbReference>
<dbReference type="AlphaFoldDB" id="A0A6A6J7B4"/>
<keyword evidence="10" id="KW-0508">mRNA splicing</keyword>
<dbReference type="GO" id="GO:0008270">
    <property type="term" value="F:zinc ion binding"/>
    <property type="evidence" value="ECO:0007669"/>
    <property type="project" value="UniProtKB-KW"/>
</dbReference>
<dbReference type="PROSITE" id="PS50102">
    <property type="entry name" value="RRM"/>
    <property type="match status" value="1"/>
</dbReference>
<dbReference type="FunFam" id="3.30.70.330:FF:000249">
    <property type="entry name" value="Pre-mRNA-splicing factor CWC2, variant"/>
    <property type="match status" value="1"/>
</dbReference>
<dbReference type="GO" id="GO:0036002">
    <property type="term" value="F:pre-mRNA binding"/>
    <property type="evidence" value="ECO:0007669"/>
    <property type="project" value="TreeGrafter"/>
</dbReference>
<comment type="similarity">
    <text evidence="2">Belongs to the RRM CWC2 family.</text>
</comment>
<feature type="domain" description="RRM" evidence="18">
    <location>
        <begin position="159"/>
        <end position="233"/>
    </location>
</feature>
<dbReference type="RefSeq" id="XP_033649824.1">
    <property type="nucleotide sequence ID" value="XM_033796051.1"/>
</dbReference>
<feature type="domain" description="C3H1-type" evidence="19">
    <location>
        <begin position="96"/>
        <end position="123"/>
    </location>
</feature>
<dbReference type="InterPro" id="IPR034181">
    <property type="entry name" value="Cwc2_RRM"/>
</dbReference>
<keyword evidence="8 16" id="KW-0862">Zinc</keyword>
<gene>
    <name evidence="20" type="ORF">EI97DRAFT_386122</name>
</gene>
<evidence type="ECO:0000259" key="19">
    <source>
        <dbReference type="PROSITE" id="PS50103"/>
    </source>
</evidence>
<keyword evidence="21" id="KW-1185">Reference proteome</keyword>
<dbReference type="Proteomes" id="UP000800097">
    <property type="component" value="Unassembled WGS sequence"/>
</dbReference>
<evidence type="ECO:0000256" key="4">
    <source>
        <dbReference type="ARBA" id="ARBA00022664"/>
    </source>
</evidence>
<dbReference type="GO" id="GO:0017070">
    <property type="term" value="F:U6 snRNA binding"/>
    <property type="evidence" value="ECO:0007669"/>
    <property type="project" value="TreeGrafter"/>
</dbReference>
<dbReference type="GO" id="GO:0000974">
    <property type="term" value="C:Prp19 complex"/>
    <property type="evidence" value="ECO:0007669"/>
    <property type="project" value="TreeGrafter"/>
</dbReference>
<evidence type="ECO:0000256" key="13">
    <source>
        <dbReference type="ARBA" id="ARBA00025224"/>
    </source>
</evidence>
<evidence type="ECO:0000256" key="1">
    <source>
        <dbReference type="ARBA" id="ARBA00004123"/>
    </source>
</evidence>
<keyword evidence="9 15" id="KW-0694">RNA-binding</keyword>
<evidence type="ECO:0000256" key="3">
    <source>
        <dbReference type="ARBA" id="ARBA00017295"/>
    </source>
</evidence>
<feature type="compositionally biased region" description="Polar residues" evidence="17">
    <location>
        <begin position="434"/>
        <end position="445"/>
    </location>
</feature>
<feature type="compositionally biased region" description="Polar residues" evidence="17">
    <location>
        <begin position="1"/>
        <end position="19"/>
    </location>
</feature>
<dbReference type="Pfam" id="PF00076">
    <property type="entry name" value="RRM_1"/>
    <property type="match status" value="1"/>
</dbReference>
<feature type="compositionally biased region" description="Low complexity" evidence="17">
    <location>
        <begin position="318"/>
        <end position="333"/>
    </location>
</feature>
<evidence type="ECO:0000256" key="17">
    <source>
        <dbReference type="SAM" id="MobiDB-lite"/>
    </source>
</evidence>
<dbReference type="GO" id="GO:0006397">
    <property type="term" value="P:mRNA processing"/>
    <property type="evidence" value="ECO:0007669"/>
    <property type="project" value="UniProtKB-KW"/>
</dbReference>
<feature type="zinc finger region" description="C3H1-type" evidence="16">
    <location>
        <begin position="96"/>
        <end position="123"/>
    </location>
</feature>
<keyword evidence="4" id="KW-0507">mRNA processing</keyword>
<comment type="function">
    <text evidence="13">Involved in the first step of pre-mRNA splicing. Required for cell growth and cell cycle control. Plays a role in the levels of the U1, U4, U5 and U6 snRNAs and the maintenance of the U4/U6 snRNA complex. May provide the link between the 'nineteen complex' NTC spliceosome protein complex and the spliceosome through the U6 snRNA. Associates predominantly with U6 snRNAs in assembled active spliceosomes. Binds directly to the internal stem-loop (ISL) domain of the U6 snRNA and to the pre-mRNA intron near the 5' splice site during the activation and catalytic phases of the spliceosome cycle.</text>
</comment>
<evidence type="ECO:0000256" key="9">
    <source>
        <dbReference type="ARBA" id="ARBA00022884"/>
    </source>
</evidence>
<dbReference type="InterPro" id="IPR012677">
    <property type="entry name" value="Nucleotide-bd_a/b_plait_sf"/>
</dbReference>
<evidence type="ECO:0000256" key="14">
    <source>
        <dbReference type="ARBA" id="ARBA00072313"/>
    </source>
</evidence>
<evidence type="ECO:0000256" key="8">
    <source>
        <dbReference type="ARBA" id="ARBA00022833"/>
    </source>
</evidence>
<evidence type="ECO:0000256" key="2">
    <source>
        <dbReference type="ARBA" id="ARBA00008024"/>
    </source>
</evidence>
<keyword evidence="12" id="KW-0131">Cell cycle</keyword>
<comment type="subcellular location">
    <subcellularLocation>
        <location evidence="1">Nucleus</location>
    </subcellularLocation>
</comment>
<dbReference type="InterPro" id="IPR000504">
    <property type="entry name" value="RRM_dom"/>
</dbReference>
<feature type="compositionally biased region" description="Acidic residues" evidence="17">
    <location>
        <begin position="306"/>
        <end position="317"/>
    </location>
</feature>
<feature type="region of interest" description="Disordered" evidence="17">
    <location>
        <begin position="292"/>
        <end position="333"/>
    </location>
</feature>
<dbReference type="OrthoDB" id="10251848at2759"/>
<dbReference type="PANTHER" id="PTHR14089:SF2">
    <property type="entry name" value="PRE-MRNA-SPLICING FACTOR CWC2"/>
    <property type="match status" value="1"/>
</dbReference>
<dbReference type="GO" id="GO:0071006">
    <property type="term" value="C:U2-type catalytic step 1 spliceosome"/>
    <property type="evidence" value="ECO:0007669"/>
    <property type="project" value="TreeGrafter"/>
</dbReference>
<dbReference type="InterPro" id="IPR039171">
    <property type="entry name" value="Cwc2/Slt11"/>
</dbReference>
<evidence type="ECO:0000256" key="6">
    <source>
        <dbReference type="ARBA" id="ARBA00022728"/>
    </source>
</evidence>
<evidence type="ECO:0000256" key="7">
    <source>
        <dbReference type="ARBA" id="ARBA00022771"/>
    </source>
</evidence>
<evidence type="ECO:0000256" key="11">
    <source>
        <dbReference type="ARBA" id="ARBA00023242"/>
    </source>
</evidence>
<evidence type="ECO:0000259" key="18">
    <source>
        <dbReference type="PROSITE" id="PS50102"/>
    </source>
</evidence>
<dbReference type="InterPro" id="IPR000571">
    <property type="entry name" value="Znf_CCCH"/>
</dbReference>
<evidence type="ECO:0000256" key="5">
    <source>
        <dbReference type="ARBA" id="ARBA00022723"/>
    </source>
</evidence>
<evidence type="ECO:0000313" key="20">
    <source>
        <dbReference type="EMBL" id="KAF2272285.1"/>
    </source>
</evidence>
<dbReference type="PANTHER" id="PTHR14089">
    <property type="entry name" value="PRE-MRNA-SPLICING FACTOR RBM22"/>
    <property type="match status" value="1"/>
</dbReference>
<dbReference type="GeneID" id="54549226"/>
<evidence type="ECO:0000256" key="15">
    <source>
        <dbReference type="PROSITE-ProRule" id="PRU00176"/>
    </source>
</evidence>
<keyword evidence="5 16" id="KW-0479">Metal-binding</keyword>
<dbReference type="InterPro" id="IPR032297">
    <property type="entry name" value="Torus"/>
</dbReference>
<proteinExistence type="inferred from homology"/>
<evidence type="ECO:0000256" key="10">
    <source>
        <dbReference type="ARBA" id="ARBA00023187"/>
    </source>
</evidence>
<evidence type="ECO:0000256" key="12">
    <source>
        <dbReference type="ARBA" id="ARBA00023306"/>
    </source>
</evidence>
<feature type="region of interest" description="Disordered" evidence="17">
    <location>
        <begin position="423"/>
        <end position="452"/>
    </location>
</feature>
<dbReference type="PROSITE" id="PS50103">
    <property type="entry name" value="ZF_C3H1"/>
    <property type="match status" value="1"/>
</dbReference>
<accession>A0A6A6J7B4</accession>
<protein>
    <recommendedName>
        <fullName evidence="3">Pre-mRNA-splicing factor CWC2</fullName>
    </recommendedName>
    <alternativeName>
        <fullName evidence="14">Pre-mRNA-splicing factor cwc2</fullName>
    </alternativeName>
</protein>
<feature type="region of interest" description="Disordered" evidence="17">
    <location>
        <begin position="1"/>
        <end position="50"/>
    </location>
</feature>
<name>A0A6A6J7B4_WESOR</name>
<dbReference type="CDD" id="cd12360">
    <property type="entry name" value="RRM_cwf2"/>
    <property type="match status" value="1"/>
</dbReference>
<sequence>MDLTNDPPSSDAQALTTTTEPKKKKVIIRRKRRPARPQVDPATFKPATPPPTGTIFNIWYNKWSGGDREDSYLNQTAAQGRCVIARDSGYTKADSIPGSYFCLHFARGLCPRGVDCEYLHRLPTVTDIFPSNVDCFGRDKFSDYRDDMGGVGSFQRQNRTLYVGRIHVTDDIEEIVARHFQEWGQIERIRVLTARGVAFVTYMNEANSQFAKEAMDHQALDHSEILNVRWATVDPNPAAQKREARRLEEQAAEAIRKALPAAYVAEIEGRVPEQRKRRKVEGSFGPERVEGVGERLMIEGAQGGEGNEEEVEEEEEYTTPMPQQQQQAQQQENGNGILSSSTLAALRGFKATSAAPKAAPASGPLVGYGSDDDKCVSMDQASHSISTPSNPLPLSKSTVLTRQMLSSHLFLIVRNNFLRISKQPPGSHDLSLIRTPTSKSTNPSSARPPESVLGNLRLRQRPQRQQTRIHRPMAGIPEHCSRRRDWRNF</sequence>
<dbReference type="EMBL" id="ML986523">
    <property type="protein sequence ID" value="KAF2272285.1"/>
    <property type="molecule type" value="Genomic_DNA"/>
</dbReference>
<dbReference type="SMART" id="SM00360">
    <property type="entry name" value="RRM"/>
    <property type="match status" value="1"/>
</dbReference>
<keyword evidence="7 16" id="KW-0863">Zinc-finger</keyword>
<dbReference type="GO" id="GO:0008380">
    <property type="term" value="P:RNA splicing"/>
    <property type="evidence" value="ECO:0007669"/>
    <property type="project" value="UniProtKB-KW"/>
</dbReference>
<reference evidence="20" key="1">
    <citation type="journal article" date="2020" name="Stud. Mycol.">
        <title>101 Dothideomycetes genomes: a test case for predicting lifestyles and emergence of pathogens.</title>
        <authorList>
            <person name="Haridas S."/>
            <person name="Albert R."/>
            <person name="Binder M."/>
            <person name="Bloem J."/>
            <person name="Labutti K."/>
            <person name="Salamov A."/>
            <person name="Andreopoulos B."/>
            <person name="Baker S."/>
            <person name="Barry K."/>
            <person name="Bills G."/>
            <person name="Bluhm B."/>
            <person name="Cannon C."/>
            <person name="Castanera R."/>
            <person name="Culley D."/>
            <person name="Daum C."/>
            <person name="Ezra D."/>
            <person name="Gonzalez J."/>
            <person name="Henrissat B."/>
            <person name="Kuo A."/>
            <person name="Liang C."/>
            <person name="Lipzen A."/>
            <person name="Lutzoni F."/>
            <person name="Magnuson J."/>
            <person name="Mondo S."/>
            <person name="Nolan M."/>
            <person name="Ohm R."/>
            <person name="Pangilinan J."/>
            <person name="Park H.-J."/>
            <person name="Ramirez L."/>
            <person name="Alfaro M."/>
            <person name="Sun H."/>
            <person name="Tritt A."/>
            <person name="Yoshinaga Y."/>
            <person name="Zwiers L.-H."/>
            <person name="Turgeon B."/>
            <person name="Goodwin S."/>
            <person name="Spatafora J."/>
            <person name="Crous P."/>
            <person name="Grigoriev I."/>
        </authorList>
    </citation>
    <scope>NUCLEOTIDE SEQUENCE</scope>
    <source>
        <strain evidence="20">CBS 379.55</strain>
    </source>
</reference>
<dbReference type="Pfam" id="PF16131">
    <property type="entry name" value="Torus"/>
    <property type="match status" value="1"/>
</dbReference>
<organism evidence="20 21">
    <name type="scientific">Westerdykella ornata</name>
    <dbReference type="NCBI Taxonomy" id="318751"/>
    <lineage>
        <taxon>Eukaryota</taxon>
        <taxon>Fungi</taxon>
        <taxon>Dikarya</taxon>
        <taxon>Ascomycota</taxon>
        <taxon>Pezizomycotina</taxon>
        <taxon>Dothideomycetes</taxon>
        <taxon>Pleosporomycetidae</taxon>
        <taxon>Pleosporales</taxon>
        <taxon>Sporormiaceae</taxon>
        <taxon>Westerdykella</taxon>
    </lineage>
</organism>
<dbReference type="Gene3D" id="3.30.70.330">
    <property type="match status" value="1"/>
</dbReference>
<keyword evidence="11" id="KW-0539">Nucleus</keyword>
<feature type="compositionally biased region" description="Basic residues" evidence="17">
    <location>
        <begin position="22"/>
        <end position="35"/>
    </location>
</feature>
<dbReference type="SUPFAM" id="SSF54928">
    <property type="entry name" value="RNA-binding domain, RBD"/>
    <property type="match status" value="1"/>
</dbReference>
<dbReference type="GO" id="GO:0071007">
    <property type="term" value="C:U2-type catalytic step 2 spliceosome"/>
    <property type="evidence" value="ECO:0007669"/>
    <property type="project" value="TreeGrafter"/>
</dbReference>